<protein>
    <recommendedName>
        <fullName evidence="4">Kinase</fullName>
        <ecNumber evidence="4">2.7.-.-</ecNumber>
    </recommendedName>
</protein>
<dbReference type="Gene3D" id="3.30.470.160">
    <property type="entry name" value="Inositol polyphosphate kinase"/>
    <property type="match status" value="1"/>
</dbReference>
<feature type="compositionally biased region" description="Acidic residues" evidence="5">
    <location>
        <begin position="259"/>
        <end position="278"/>
    </location>
</feature>
<evidence type="ECO:0000313" key="7">
    <source>
        <dbReference type="Proteomes" id="UP001175227"/>
    </source>
</evidence>
<dbReference type="GO" id="GO:0005737">
    <property type="term" value="C:cytoplasm"/>
    <property type="evidence" value="ECO:0007669"/>
    <property type="project" value="TreeGrafter"/>
</dbReference>
<evidence type="ECO:0000256" key="3">
    <source>
        <dbReference type="ARBA" id="ARBA00022777"/>
    </source>
</evidence>
<keyword evidence="2 4" id="KW-0808">Transferase</keyword>
<keyword evidence="3 4" id="KW-0418">Kinase</keyword>
<dbReference type="SUPFAM" id="SSF56104">
    <property type="entry name" value="SAICAR synthase-like"/>
    <property type="match status" value="1"/>
</dbReference>
<sequence length="330" mass="36121">MSSSLNAIPLASQVGGHAGVLTSEDGSLLIKPALPLEHQFYQILNSNPAFEPLRPFVPKFIGTLKLQGELDETNQGLEPGSGIAVKALPEGHQKDEWLLISCSLVLENLSHPFIRPNILDIKLGTVLYDANASPEKVTRMEKAARETTSLETGIRLTGFQVHDHATGEPVNTPKSYGKSIKPSDLPEGIARFFPALASHTTQGLPSKFLVPVLKALREDIAEIREAFAGMEMRMVGGSLLIIYEGDLTKAEDGVKWMLEEEEEEEGDEEDEDEDEDEDEKPKRGPPYTVKLIDFAHARFVPGEGPDEGVLKGFDTVLSLLDGRLKEVESA</sequence>
<dbReference type="GO" id="GO:0008440">
    <property type="term" value="F:inositol-1,4,5-trisphosphate 3-kinase activity"/>
    <property type="evidence" value="ECO:0007669"/>
    <property type="project" value="TreeGrafter"/>
</dbReference>
<dbReference type="GO" id="GO:0005634">
    <property type="term" value="C:nucleus"/>
    <property type="evidence" value="ECO:0007669"/>
    <property type="project" value="TreeGrafter"/>
</dbReference>
<dbReference type="Pfam" id="PF03770">
    <property type="entry name" value="IPK"/>
    <property type="match status" value="1"/>
</dbReference>
<name>A0AA39NYR3_9AGAR</name>
<dbReference type="AlphaFoldDB" id="A0AA39NYR3"/>
<comment type="caution">
    <text evidence="6">The sequence shown here is derived from an EMBL/GenBank/DDBJ whole genome shotgun (WGS) entry which is preliminary data.</text>
</comment>
<feature type="region of interest" description="Disordered" evidence="5">
    <location>
        <begin position="259"/>
        <end position="287"/>
    </location>
</feature>
<dbReference type="InterPro" id="IPR005522">
    <property type="entry name" value="IPK"/>
</dbReference>
<keyword evidence="7" id="KW-1185">Reference proteome</keyword>
<dbReference type="GO" id="GO:0032958">
    <property type="term" value="P:inositol phosphate biosynthetic process"/>
    <property type="evidence" value="ECO:0007669"/>
    <property type="project" value="InterPro"/>
</dbReference>
<accession>A0AA39NYR3</accession>
<evidence type="ECO:0000313" key="6">
    <source>
        <dbReference type="EMBL" id="KAK0474004.1"/>
    </source>
</evidence>
<dbReference type="EC" id="2.7.-.-" evidence="4"/>
<dbReference type="InterPro" id="IPR038286">
    <property type="entry name" value="IPK_sf"/>
</dbReference>
<dbReference type="GO" id="GO:0000824">
    <property type="term" value="F:inositol-1,4,5,6-tetrakisphosphate 3-kinase activity"/>
    <property type="evidence" value="ECO:0007669"/>
    <property type="project" value="TreeGrafter"/>
</dbReference>
<dbReference type="GO" id="GO:0046854">
    <property type="term" value="P:phosphatidylinositol phosphate biosynthetic process"/>
    <property type="evidence" value="ECO:0007669"/>
    <property type="project" value="TreeGrafter"/>
</dbReference>
<evidence type="ECO:0000256" key="4">
    <source>
        <dbReference type="RuleBase" id="RU363090"/>
    </source>
</evidence>
<dbReference type="PANTHER" id="PTHR12400:SF108">
    <property type="entry name" value="KINASE"/>
    <property type="match status" value="1"/>
</dbReference>
<dbReference type="EMBL" id="JAUEPR010000030">
    <property type="protein sequence ID" value="KAK0474004.1"/>
    <property type="molecule type" value="Genomic_DNA"/>
</dbReference>
<evidence type="ECO:0000256" key="1">
    <source>
        <dbReference type="ARBA" id="ARBA00007374"/>
    </source>
</evidence>
<evidence type="ECO:0000256" key="5">
    <source>
        <dbReference type="SAM" id="MobiDB-lite"/>
    </source>
</evidence>
<reference evidence="6" key="1">
    <citation type="submission" date="2023-06" db="EMBL/GenBank/DDBJ databases">
        <authorList>
            <consortium name="Lawrence Berkeley National Laboratory"/>
            <person name="Ahrendt S."/>
            <person name="Sahu N."/>
            <person name="Indic B."/>
            <person name="Wong-Bajracharya J."/>
            <person name="Merenyi Z."/>
            <person name="Ke H.-M."/>
            <person name="Monk M."/>
            <person name="Kocsube S."/>
            <person name="Drula E."/>
            <person name="Lipzen A."/>
            <person name="Balint B."/>
            <person name="Henrissat B."/>
            <person name="Andreopoulos B."/>
            <person name="Martin F.M."/>
            <person name="Harder C.B."/>
            <person name="Rigling D."/>
            <person name="Ford K.L."/>
            <person name="Foster G.D."/>
            <person name="Pangilinan J."/>
            <person name="Papanicolaou A."/>
            <person name="Barry K."/>
            <person name="LaButti K."/>
            <person name="Viragh M."/>
            <person name="Koriabine M."/>
            <person name="Yan M."/>
            <person name="Riley R."/>
            <person name="Champramary S."/>
            <person name="Plett K.L."/>
            <person name="Tsai I.J."/>
            <person name="Slot J."/>
            <person name="Sipos G."/>
            <person name="Plett J."/>
            <person name="Nagy L.G."/>
            <person name="Grigoriev I.V."/>
        </authorList>
    </citation>
    <scope>NUCLEOTIDE SEQUENCE</scope>
    <source>
        <strain evidence="6">ICMP 16352</strain>
    </source>
</reference>
<proteinExistence type="inferred from homology"/>
<comment type="similarity">
    <text evidence="1 4">Belongs to the inositol phosphokinase (IPK) family.</text>
</comment>
<evidence type="ECO:0000256" key="2">
    <source>
        <dbReference type="ARBA" id="ARBA00022679"/>
    </source>
</evidence>
<organism evidence="6 7">
    <name type="scientific">Armillaria novae-zelandiae</name>
    <dbReference type="NCBI Taxonomy" id="153914"/>
    <lineage>
        <taxon>Eukaryota</taxon>
        <taxon>Fungi</taxon>
        <taxon>Dikarya</taxon>
        <taxon>Basidiomycota</taxon>
        <taxon>Agaricomycotina</taxon>
        <taxon>Agaricomycetes</taxon>
        <taxon>Agaricomycetidae</taxon>
        <taxon>Agaricales</taxon>
        <taxon>Marasmiineae</taxon>
        <taxon>Physalacriaceae</taxon>
        <taxon>Armillaria</taxon>
    </lineage>
</organism>
<gene>
    <name evidence="6" type="ORF">IW261DRAFT_1656362</name>
</gene>
<dbReference type="Proteomes" id="UP001175227">
    <property type="component" value="Unassembled WGS sequence"/>
</dbReference>
<dbReference type="PANTHER" id="PTHR12400">
    <property type="entry name" value="INOSITOL POLYPHOSPHATE KINASE"/>
    <property type="match status" value="1"/>
</dbReference>